<dbReference type="Gene3D" id="3.40.390.10">
    <property type="entry name" value="Collagenase (Catalytic Domain)"/>
    <property type="match status" value="1"/>
</dbReference>
<protein>
    <submittedName>
        <fullName evidence="2">Conserved repeat domain</fullName>
    </submittedName>
</protein>
<reference evidence="2 3" key="1">
    <citation type="submission" date="2017-01" db="EMBL/GenBank/DDBJ databases">
        <title>Genome Analysis of Deinococcus marmoris KOPRI26562.</title>
        <authorList>
            <person name="Kim J.H."/>
            <person name="Oh H.-M."/>
        </authorList>
    </citation>
    <scope>NUCLEOTIDE SEQUENCE [LARGE SCALE GENOMIC DNA]</scope>
    <source>
        <strain evidence="2 3">KOPRI26562</strain>
    </source>
</reference>
<gene>
    <name evidence="2" type="ORF">BOO71_0012931</name>
</gene>
<dbReference type="AlphaFoldDB" id="A0A1U7NT33"/>
<proteinExistence type="predicted"/>
<dbReference type="STRING" id="249408.BOO71_0012931"/>
<organism evidence="2 3">
    <name type="scientific">Deinococcus marmoris</name>
    <dbReference type="NCBI Taxonomy" id="249408"/>
    <lineage>
        <taxon>Bacteria</taxon>
        <taxon>Thermotogati</taxon>
        <taxon>Deinococcota</taxon>
        <taxon>Deinococci</taxon>
        <taxon>Deinococcales</taxon>
        <taxon>Deinococcaceae</taxon>
        <taxon>Deinococcus</taxon>
    </lineage>
</organism>
<dbReference type="PROSITE" id="PS51841">
    <property type="entry name" value="LTD"/>
    <property type="match status" value="1"/>
</dbReference>
<dbReference type="GO" id="GO:0008237">
    <property type="term" value="F:metallopeptidase activity"/>
    <property type="evidence" value="ECO:0007669"/>
    <property type="project" value="InterPro"/>
</dbReference>
<evidence type="ECO:0000313" key="3">
    <source>
        <dbReference type="Proteomes" id="UP000186607"/>
    </source>
</evidence>
<comment type="caution">
    <text evidence="2">The sequence shown here is derived from an EMBL/GenBank/DDBJ whole genome shotgun (WGS) entry which is preliminary data.</text>
</comment>
<dbReference type="InterPro" id="IPR001322">
    <property type="entry name" value="Lamin_tail_dom"/>
</dbReference>
<accession>A0A1U7NT33</accession>
<sequence length="607" mass="66294">MATSDLRISEISTSYFSDSAAWMEVYNGTGKAINLKDYQVRAYSSQRVAPYDDELKPRSYPLPDLMIEPGEYILIGGQGVSTFADNISKEAKQIYVHDGDWIPNWYDSGFVELTSQGATVDMVRFGDNTAQPLTPGAWKGANALPLQIGENRYGRALSRALNLTDTDTASDWTANAWLTPFGPNNIAPLAADLDLDGMPDMAEAPGMKYGALDVYALGARAGVRDLFLEIDYMPSQDQATTPLEAALDKLVKVFAARNIAVHIDTGTLYGNKYNLGGGNAVAFQACTTIEPTKEQAAGGCSEIYSIKAKNQSALRRNLFHYVLFANSQQADGKAGSSGYAEINGNDLIVTLGDFGFDGLALDDLSLNRRNLLVNFQAGTLMHELGHNLGLRHGGFENGPNYKPNYLSIMNYAYQLNGLPQTFNQKGAELPWAYNAGKVTREKLGVFNRCDLPGGPCSDNFKMDYSDGSSAVLNENALDERGGLGRGAFDIDWNFDGVIDAKPVKFDVTFDRDNSGNPKPVYTAPLRDWDDWGNLTLSFTRYWSGNNNGVTTLNATRPTSAPTAQQMHDDHADEVAVPLFDALQSDRQQTAAEQAPSAELLDFLRTVR</sequence>
<dbReference type="EMBL" id="MSTI01000155">
    <property type="protein sequence ID" value="OLV16084.1"/>
    <property type="molecule type" value="Genomic_DNA"/>
</dbReference>
<dbReference type="Proteomes" id="UP000186607">
    <property type="component" value="Unassembled WGS sequence"/>
</dbReference>
<dbReference type="SUPFAM" id="SSF55486">
    <property type="entry name" value="Metalloproteases ('zincins'), catalytic domain"/>
    <property type="match status" value="1"/>
</dbReference>
<keyword evidence="3" id="KW-1185">Reference proteome</keyword>
<dbReference type="InterPro" id="IPR024079">
    <property type="entry name" value="MetalloPept_cat_dom_sf"/>
</dbReference>
<evidence type="ECO:0000313" key="2">
    <source>
        <dbReference type="EMBL" id="OLV16084.1"/>
    </source>
</evidence>
<feature type="domain" description="LTD" evidence="1">
    <location>
        <begin position="1"/>
        <end position="127"/>
    </location>
</feature>
<evidence type="ECO:0000259" key="1">
    <source>
        <dbReference type="PROSITE" id="PS51841"/>
    </source>
</evidence>
<name>A0A1U7NT33_9DEIO</name>